<dbReference type="InterPro" id="IPR057569">
    <property type="entry name" value="C2_nem"/>
</dbReference>
<reference evidence="3" key="1">
    <citation type="submission" date="2022-11" db="UniProtKB">
        <authorList>
            <consortium name="WormBaseParasite"/>
        </authorList>
    </citation>
    <scope>IDENTIFICATION</scope>
</reference>
<dbReference type="PANTHER" id="PTHR38626">
    <property type="entry name" value="SKN-1 DEPENDENT ZYGOTIC TRANSCRIPT-RELATED"/>
    <property type="match status" value="1"/>
</dbReference>
<feature type="domain" description="C2" evidence="1">
    <location>
        <begin position="11"/>
        <end position="68"/>
    </location>
</feature>
<dbReference type="AlphaFoldDB" id="A0A915N9A8"/>
<dbReference type="PANTHER" id="PTHR38626:SF4">
    <property type="entry name" value="SKN-1 DEPENDENT ZYGOTIC TRANSCRIPT"/>
    <property type="match status" value="1"/>
</dbReference>
<dbReference type="WBParaSite" id="scaffold8109_cov307.g12749">
    <property type="protein sequence ID" value="scaffold8109_cov307.g12749"/>
    <property type="gene ID" value="scaffold8109_cov307.g12749"/>
</dbReference>
<dbReference type="InterPro" id="IPR040426">
    <property type="entry name" value="C05B5.4-like"/>
</dbReference>
<name>A0A915N9A8_MELJA</name>
<sequence length="78" mass="8883">MSRVRKCRSIRTPYEKDILHPFISHWTIGEPEDVSFGCQIAGTDPSFGFARICDEASAKRIFQEENVKQNILVREGGL</sequence>
<protein>
    <recommendedName>
        <fullName evidence="1">C2 domain-containing protein</fullName>
    </recommendedName>
</protein>
<keyword evidence="2" id="KW-1185">Reference proteome</keyword>
<organism evidence="2 3">
    <name type="scientific">Meloidogyne javanica</name>
    <name type="common">Root-knot nematode worm</name>
    <dbReference type="NCBI Taxonomy" id="6303"/>
    <lineage>
        <taxon>Eukaryota</taxon>
        <taxon>Metazoa</taxon>
        <taxon>Ecdysozoa</taxon>
        <taxon>Nematoda</taxon>
        <taxon>Chromadorea</taxon>
        <taxon>Rhabditida</taxon>
        <taxon>Tylenchina</taxon>
        <taxon>Tylenchomorpha</taxon>
        <taxon>Tylenchoidea</taxon>
        <taxon>Meloidogynidae</taxon>
        <taxon>Meloidogyninae</taxon>
        <taxon>Meloidogyne</taxon>
        <taxon>Meloidogyne incognita group</taxon>
    </lineage>
</organism>
<proteinExistence type="predicted"/>
<evidence type="ECO:0000313" key="3">
    <source>
        <dbReference type="WBParaSite" id="scaffold8109_cov307.g12749"/>
    </source>
</evidence>
<accession>A0A915N9A8</accession>
<dbReference type="Proteomes" id="UP000887561">
    <property type="component" value="Unplaced"/>
</dbReference>
<dbReference type="Pfam" id="PF25330">
    <property type="entry name" value="C2_nem"/>
    <property type="match status" value="1"/>
</dbReference>
<evidence type="ECO:0000259" key="1">
    <source>
        <dbReference type="Pfam" id="PF25330"/>
    </source>
</evidence>
<evidence type="ECO:0000313" key="2">
    <source>
        <dbReference type="Proteomes" id="UP000887561"/>
    </source>
</evidence>